<reference evidence="3" key="1">
    <citation type="submission" date="2020-02" db="EMBL/GenBank/DDBJ databases">
        <authorList>
            <person name="Meier V. D."/>
        </authorList>
    </citation>
    <scope>NUCLEOTIDE SEQUENCE</scope>
    <source>
        <strain evidence="3">AVDCRST_MAG84</strain>
    </source>
</reference>
<dbReference type="GO" id="GO:0006222">
    <property type="term" value="P:UMP biosynthetic process"/>
    <property type="evidence" value="ECO:0007669"/>
    <property type="project" value="TreeGrafter"/>
</dbReference>
<dbReference type="AlphaFoldDB" id="A0A6J4LYH0"/>
<dbReference type="PANTHER" id="PTHR19278:SF9">
    <property type="entry name" value="URIDINE 5'-MONOPHOSPHATE SYNTHASE"/>
    <property type="match status" value="1"/>
</dbReference>
<dbReference type="EC" id="4.1.1.23" evidence="3"/>
<accession>A0A6J4LYH0</accession>
<comment type="pathway">
    <text evidence="1">Pyrimidine metabolism; UMP biosynthesis via de novo pathway.</text>
</comment>
<organism evidence="3">
    <name type="scientific">uncultured Microcoleus sp</name>
    <dbReference type="NCBI Taxonomy" id="259945"/>
    <lineage>
        <taxon>Bacteria</taxon>
        <taxon>Bacillati</taxon>
        <taxon>Cyanobacteriota</taxon>
        <taxon>Cyanophyceae</taxon>
        <taxon>Oscillatoriophycideae</taxon>
        <taxon>Oscillatoriales</taxon>
        <taxon>Microcoleaceae</taxon>
        <taxon>Microcoleus</taxon>
        <taxon>environmental samples</taxon>
    </lineage>
</organism>
<dbReference type="GO" id="GO:0004588">
    <property type="term" value="F:orotate phosphoribosyltransferase activity"/>
    <property type="evidence" value="ECO:0007669"/>
    <property type="project" value="UniProtKB-EC"/>
</dbReference>
<evidence type="ECO:0000256" key="2">
    <source>
        <dbReference type="ARBA" id="ARBA00022975"/>
    </source>
</evidence>
<proteinExistence type="predicted"/>
<keyword evidence="3" id="KW-0456">Lyase</keyword>
<evidence type="ECO:0000313" key="3">
    <source>
        <dbReference type="EMBL" id="CAA9344841.1"/>
    </source>
</evidence>
<dbReference type="InterPro" id="IPR029057">
    <property type="entry name" value="PRTase-like"/>
</dbReference>
<dbReference type="Gene3D" id="3.40.50.2020">
    <property type="match status" value="1"/>
</dbReference>
<dbReference type="PANTHER" id="PTHR19278">
    <property type="entry name" value="OROTATE PHOSPHORIBOSYLTRANSFERASE"/>
    <property type="match status" value="1"/>
</dbReference>
<dbReference type="EC" id="2.4.2.10" evidence="3"/>
<dbReference type="CDD" id="cd06223">
    <property type="entry name" value="PRTases_typeI"/>
    <property type="match status" value="1"/>
</dbReference>
<protein>
    <submittedName>
        <fullName evidence="3">Orotidine 5'-phosphate decarboxylase / Orotate phosphoribosyltransferase</fullName>
        <ecNumber evidence="3">2.4.2.10</ecNumber>
        <ecNumber evidence="3">4.1.1.23</ecNumber>
    </submittedName>
</protein>
<keyword evidence="3" id="KW-0808">Transferase</keyword>
<dbReference type="InterPro" id="IPR000836">
    <property type="entry name" value="PRTase_dom"/>
</dbReference>
<dbReference type="GO" id="GO:0019856">
    <property type="term" value="P:pyrimidine nucleobase biosynthetic process"/>
    <property type="evidence" value="ECO:0007669"/>
    <property type="project" value="TreeGrafter"/>
</dbReference>
<keyword evidence="2" id="KW-0665">Pyrimidine biosynthesis</keyword>
<name>A0A6J4LYH0_9CYAN</name>
<dbReference type="EMBL" id="CADCTZ010000456">
    <property type="protein sequence ID" value="CAA9344841.1"/>
    <property type="molecule type" value="Genomic_DNA"/>
</dbReference>
<dbReference type="SUPFAM" id="SSF53271">
    <property type="entry name" value="PRTase-like"/>
    <property type="match status" value="1"/>
</dbReference>
<sequence length="113" mass="12472">MERPMIFPRKEVKTYGAGKLIEGHFQAGETIVVVDDILISGKSVMEGAGKLKSAGLNVEDIVVLIDHEQGVKDKLQANGYRAHSVLALSEIAEVLYRASRIDTEQFNLLKPEH</sequence>
<evidence type="ECO:0000256" key="1">
    <source>
        <dbReference type="ARBA" id="ARBA00004725"/>
    </source>
</evidence>
<keyword evidence="3" id="KW-0328">Glycosyltransferase</keyword>
<gene>
    <name evidence="3" type="ORF">AVDCRST_MAG84-2564</name>
</gene>
<dbReference type="GO" id="GO:0004590">
    <property type="term" value="F:orotidine-5'-phosphate decarboxylase activity"/>
    <property type="evidence" value="ECO:0007669"/>
    <property type="project" value="UniProtKB-EC"/>
</dbReference>